<dbReference type="STRING" id="58114.SAMN05216270_112140"/>
<dbReference type="Gene3D" id="1.10.3210.10">
    <property type="entry name" value="Hypothetical protein af1432"/>
    <property type="match status" value="1"/>
</dbReference>
<evidence type="ECO:0000313" key="5">
    <source>
        <dbReference type="EMBL" id="SDE09593.1"/>
    </source>
</evidence>
<dbReference type="CDD" id="cd00077">
    <property type="entry name" value="HDc"/>
    <property type="match status" value="1"/>
</dbReference>
<dbReference type="Pfam" id="PF13328">
    <property type="entry name" value="HD_4"/>
    <property type="match status" value="1"/>
</dbReference>
<dbReference type="GO" id="GO:0005886">
    <property type="term" value="C:plasma membrane"/>
    <property type="evidence" value="ECO:0007669"/>
    <property type="project" value="TreeGrafter"/>
</dbReference>
<evidence type="ECO:0000313" key="6">
    <source>
        <dbReference type="Proteomes" id="UP000198949"/>
    </source>
</evidence>
<reference evidence="6" key="1">
    <citation type="submission" date="2016-10" db="EMBL/GenBank/DDBJ databases">
        <authorList>
            <person name="Varghese N."/>
            <person name="Submissions S."/>
        </authorList>
    </citation>
    <scope>NUCLEOTIDE SEQUENCE [LARGE SCALE GENOMIC DNA]</scope>
    <source>
        <strain evidence="6">CGMCC 4.3516</strain>
    </source>
</reference>
<dbReference type="PANTHER" id="PTHR21262:SF31">
    <property type="entry name" value="GTP PYROPHOSPHOKINASE"/>
    <property type="match status" value="1"/>
</dbReference>
<dbReference type="AlphaFoldDB" id="A0A1G7A4M9"/>
<dbReference type="InterPro" id="IPR007685">
    <property type="entry name" value="RelA_SpoT"/>
</dbReference>
<dbReference type="FunFam" id="1.10.3210.10:FF:000001">
    <property type="entry name" value="GTP pyrophosphokinase RelA"/>
    <property type="match status" value="1"/>
</dbReference>
<protein>
    <submittedName>
        <fullName evidence="5">GTP pyrophosphokinase</fullName>
    </submittedName>
</protein>
<name>A0A1G7A4M9_9ACTN</name>
<dbReference type="InterPro" id="IPR004095">
    <property type="entry name" value="TGS"/>
</dbReference>
<dbReference type="SUPFAM" id="SSF81301">
    <property type="entry name" value="Nucleotidyltransferase"/>
    <property type="match status" value="1"/>
</dbReference>
<feature type="domain" description="TGS" evidence="4">
    <location>
        <begin position="397"/>
        <end position="458"/>
    </location>
</feature>
<comment type="pathway">
    <text evidence="2">Purine metabolism.</text>
</comment>
<dbReference type="PROSITE" id="PS51880">
    <property type="entry name" value="TGS"/>
    <property type="match status" value="1"/>
</dbReference>
<gene>
    <name evidence="5" type="ORF">SAMN05216270_112140</name>
</gene>
<comment type="similarity">
    <text evidence="1">Belongs to the RelA/SpoT family.</text>
</comment>
<dbReference type="Pfam" id="PF04607">
    <property type="entry name" value="RelA_SpoT"/>
    <property type="match status" value="1"/>
</dbReference>
<dbReference type="SMART" id="SM00471">
    <property type="entry name" value="HDc"/>
    <property type="match status" value="1"/>
</dbReference>
<dbReference type="InterPro" id="IPR006674">
    <property type="entry name" value="HD_domain"/>
</dbReference>
<dbReference type="EMBL" id="FNAD01000012">
    <property type="protein sequence ID" value="SDE09593.1"/>
    <property type="molecule type" value="Genomic_DNA"/>
</dbReference>
<dbReference type="Gene3D" id="3.10.20.30">
    <property type="match status" value="1"/>
</dbReference>
<dbReference type="SMART" id="SM00954">
    <property type="entry name" value="RelA_SpoT"/>
    <property type="match status" value="1"/>
</dbReference>
<keyword evidence="6" id="KW-1185">Reference proteome</keyword>
<dbReference type="SUPFAM" id="SSF81271">
    <property type="entry name" value="TGS-like"/>
    <property type="match status" value="1"/>
</dbReference>
<evidence type="ECO:0000259" key="4">
    <source>
        <dbReference type="PROSITE" id="PS51880"/>
    </source>
</evidence>
<proteinExistence type="inferred from homology"/>
<dbReference type="Proteomes" id="UP000198949">
    <property type="component" value="Unassembled WGS sequence"/>
</dbReference>
<sequence>MLRALLSATRSAKPDDPWDLAGKVAQLEAAHRAHCEQPDMLLVRRAYRIAEQMHRGQARRSGEPYITHPIAVATILADLGVDTPTIAAGLLHDTVEDTSYSLEALRGDFGDEIAVMVDGVTKLDKIHLGSAAEAETFRKLVLTAGRDIRVMVIKLADRLHNMRTIKFKKRPSQIRIAEATKDVLIPLADRLGLYVIKRELEDIVLETLEPEVFQRIKEHLGSESDRGRQVAVIAPQVRRTLREFKVAARLLDRPRHPYSIFREMQKHPGTGPSDPPRLVIVVDGPPTDCYAALGAIHKLWKPMGGKFRDLIAAKKFNLYQSIHTAVAGPGGLPIEFLIRTKEMHETAEIGIVAGLRQSGTNPVEVQLPWLQRLLDWQNEVADSGQFLDSLRCDLADQDILVFTGEGQQLLVPKASTPVDVAYCSGPSKGHRLIAAYVNGEIAQLSRPLRDGDSVELVLTTEQPYGPSKQWLDHAKTPEAQLHINDWFGAVDDIDSTGELPVIPMQRFEDELKEGKNRLWRSLIARGRGLAGEQPLHGVASSLGYPDLDSLYLALAREKLDPDELAEKLITTVDRY</sequence>
<dbReference type="PROSITE" id="PS51831">
    <property type="entry name" value="HD"/>
    <property type="match status" value="1"/>
</dbReference>
<evidence type="ECO:0000256" key="2">
    <source>
        <dbReference type="ARBA" id="ARBA00025704"/>
    </source>
</evidence>
<dbReference type="GO" id="GO:0015969">
    <property type="term" value="P:guanosine tetraphosphate metabolic process"/>
    <property type="evidence" value="ECO:0007669"/>
    <property type="project" value="InterPro"/>
</dbReference>
<organism evidence="5 6">
    <name type="scientific">Glycomyces harbinensis</name>
    <dbReference type="NCBI Taxonomy" id="58114"/>
    <lineage>
        <taxon>Bacteria</taxon>
        <taxon>Bacillati</taxon>
        <taxon>Actinomycetota</taxon>
        <taxon>Actinomycetes</taxon>
        <taxon>Glycomycetales</taxon>
        <taxon>Glycomycetaceae</taxon>
        <taxon>Glycomyces</taxon>
    </lineage>
</organism>
<dbReference type="OrthoDB" id="9805041at2"/>
<dbReference type="GO" id="GO:0016301">
    <property type="term" value="F:kinase activity"/>
    <property type="evidence" value="ECO:0007669"/>
    <property type="project" value="UniProtKB-KW"/>
</dbReference>
<accession>A0A1G7A4M9</accession>
<dbReference type="Gene3D" id="3.30.460.10">
    <property type="entry name" value="Beta Polymerase, domain 2"/>
    <property type="match status" value="1"/>
</dbReference>
<dbReference type="SUPFAM" id="SSF109604">
    <property type="entry name" value="HD-domain/PDEase-like"/>
    <property type="match status" value="1"/>
</dbReference>
<dbReference type="InterPro" id="IPR012676">
    <property type="entry name" value="TGS-like"/>
</dbReference>
<evidence type="ECO:0000256" key="1">
    <source>
        <dbReference type="ARBA" id="ARBA00007476"/>
    </source>
</evidence>
<evidence type="ECO:0000259" key="3">
    <source>
        <dbReference type="PROSITE" id="PS51831"/>
    </source>
</evidence>
<dbReference type="InterPro" id="IPR043519">
    <property type="entry name" value="NT_sf"/>
</dbReference>
<dbReference type="Pfam" id="PF02824">
    <property type="entry name" value="TGS"/>
    <property type="match status" value="1"/>
</dbReference>
<keyword evidence="5" id="KW-0808">Transferase</keyword>
<dbReference type="InterPro" id="IPR012675">
    <property type="entry name" value="Beta-grasp_dom_sf"/>
</dbReference>
<feature type="domain" description="HD" evidence="3">
    <location>
        <begin position="65"/>
        <end position="162"/>
    </location>
</feature>
<dbReference type="InterPro" id="IPR003607">
    <property type="entry name" value="HD/PDEase_dom"/>
</dbReference>
<dbReference type="CDD" id="cd05399">
    <property type="entry name" value="NT_Rel-Spo_like"/>
    <property type="match status" value="1"/>
</dbReference>
<keyword evidence="5" id="KW-0418">Kinase</keyword>
<dbReference type="PANTHER" id="PTHR21262">
    <property type="entry name" value="GUANOSINE-3',5'-BIS DIPHOSPHATE 3'-PYROPHOSPHOHYDROLASE"/>
    <property type="match status" value="1"/>
</dbReference>